<protein>
    <recommendedName>
        <fullName evidence="9">ATP synthase subunit I</fullName>
    </recommendedName>
</protein>
<evidence type="ECO:0000256" key="4">
    <source>
        <dbReference type="ARBA" id="ARBA00022989"/>
    </source>
</evidence>
<accession>A0A0A6PR48</accession>
<comment type="subcellular location">
    <subcellularLocation>
        <location evidence="1">Cell membrane</location>
        <topology evidence="1">Multi-pass membrane protein</topology>
    </subcellularLocation>
</comment>
<keyword evidence="4 6" id="KW-1133">Transmembrane helix</keyword>
<dbReference type="Pfam" id="PF03899">
    <property type="entry name" value="ATP-synt_I"/>
    <property type="match status" value="1"/>
</dbReference>
<comment type="caution">
    <text evidence="7">The sequence shown here is derived from an EMBL/GenBank/DDBJ whole genome shotgun (WGS) entry which is preliminary data.</text>
</comment>
<organism evidence="7 8">
    <name type="scientific">Candidatus Thiomargarita nelsonii</name>
    <dbReference type="NCBI Taxonomy" id="1003181"/>
    <lineage>
        <taxon>Bacteria</taxon>
        <taxon>Pseudomonadati</taxon>
        <taxon>Pseudomonadota</taxon>
        <taxon>Gammaproteobacteria</taxon>
        <taxon>Thiotrichales</taxon>
        <taxon>Thiotrichaceae</taxon>
        <taxon>Thiomargarita</taxon>
    </lineage>
</organism>
<sequence length="106" mass="11763">MLAMQSLLTAGIAWAFYVYNGLLAAQGALYGGCIVMFNVWMTNRRMQTAAKIAPGNEIKIFYIAAIQRFIYTLGFFILGMGLLELPPLPMVIAFGCAHLGYFFKKP</sequence>
<evidence type="ECO:0000256" key="2">
    <source>
        <dbReference type="ARBA" id="ARBA00022475"/>
    </source>
</evidence>
<keyword evidence="2" id="KW-1003">Cell membrane</keyword>
<gene>
    <name evidence="7" type="ORF">PN36_11545</name>
</gene>
<evidence type="ECO:0000256" key="1">
    <source>
        <dbReference type="ARBA" id="ARBA00004651"/>
    </source>
</evidence>
<keyword evidence="5 6" id="KW-0472">Membrane</keyword>
<keyword evidence="8" id="KW-1185">Reference proteome</keyword>
<evidence type="ECO:0000313" key="8">
    <source>
        <dbReference type="Proteomes" id="UP000030428"/>
    </source>
</evidence>
<feature type="transmembrane region" description="Helical" evidence="6">
    <location>
        <begin position="85"/>
        <end position="103"/>
    </location>
</feature>
<name>A0A0A6PR48_9GAMM</name>
<evidence type="ECO:0000256" key="3">
    <source>
        <dbReference type="ARBA" id="ARBA00022692"/>
    </source>
</evidence>
<dbReference type="GO" id="GO:0005886">
    <property type="term" value="C:plasma membrane"/>
    <property type="evidence" value="ECO:0007669"/>
    <property type="project" value="UniProtKB-SubCell"/>
</dbReference>
<evidence type="ECO:0008006" key="9">
    <source>
        <dbReference type="Google" id="ProtNLM"/>
    </source>
</evidence>
<evidence type="ECO:0000256" key="6">
    <source>
        <dbReference type="SAM" id="Phobius"/>
    </source>
</evidence>
<dbReference type="AlphaFoldDB" id="A0A0A6PR48"/>
<evidence type="ECO:0000256" key="5">
    <source>
        <dbReference type="ARBA" id="ARBA00023136"/>
    </source>
</evidence>
<dbReference type="EMBL" id="JSZA02000035">
    <property type="protein sequence ID" value="KHD06573.1"/>
    <property type="molecule type" value="Genomic_DNA"/>
</dbReference>
<keyword evidence="3 6" id="KW-0812">Transmembrane</keyword>
<feature type="transmembrane region" description="Helical" evidence="6">
    <location>
        <begin position="60"/>
        <end position="79"/>
    </location>
</feature>
<reference evidence="7 8" key="1">
    <citation type="journal article" date="2016" name="Front. Microbiol.">
        <title>Single-Cell (Meta-)Genomics of a Dimorphic Candidatus Thiomargarita nelsonii Reveals Genomic Plasticity.</title>
        <authorList>
            <person name="Flood B.E."/>
            <person name="Fliss P."/>
            <person name="Jones D.S."/>
            <person name="Dick G.J."/>
            <person name="Jain S."/>
            <person name="Kaster A.K."/>
            <person name="Winkel M."/>
            <person name="Mussmann M."/>
            <person name="Bailey J."/>
        </authorList>
    </citation>
    <scope>NUCLEOTIDE SEQUENCE [LARGE SCALE GENOMIC DNA]</scope>
    <source>
        <strain evidence="7">Hydrate Ridge</strain>
    </source>
</reference>
<dbReference type="InterPro" id="IPR005598">
    <property type="entry name" value="ATP_synth_I"/>
</dbReference>
<evidence type="ECO:0000313" key="7">
    <source>
        <dbReference type="EMBL" id="KHD06573.1"/>
    </source>
</evidence>
<proteinExistence type="predicted"/>
<feature type="transmembrane region" description="Helical" evidence="6">
    <location>
        <begin position="12"/>
        <end position="39"/>
    </location>
</feature>
<dbReference type="Proteomes" id="UP000030428">
    <property type="component" value="Unassembled WGS sequence"/>
</dbReference>